<keyword evidence="3" id="KW-0143">Chaperone</keyword>
<comment type="subcellular location">
    <subcellularLocation>
        <location evidence="3">Cytoplasm</location>
    </subcellularLocation>
</comment>
<evidence type="ECO:0000256" key="2">
    <source>
        <dbReference type="ARBA" id="ARBA00022884"/>
    </source>
</evidence>
<dbReference type="Proteomes" id="UP000487649">
    <property type="component" value="Unassembled WGS sequence"/>
</dbReference>
<evidence type="ECO:0000313" key="4">
    <source>
        <dbReference type="EMBL" id="MTK22735.1"/>
    </source>
</evidence>
<keyword evidence="1 3" id="KW-0963">Cytoplasm</keyword>
<dbReference type="PANTHER" id="PTHR34654">
    <property type="entry name" value="UPF0109 PROTEIN SCO5592"/>
    <property type="match status" value="1"/>
</dbReference>
<accession>A0A6A8SKB2</accession>
<evidence type="ECO:0000256" key="3">
    <source>
        <dbReference type="HAMAP-Rule" id="MF_00088"/>
    </source>
</evidence>
<dbReference type="GO" id="GO:0071555">
    <property type="term" value="P:cell wall organization"/>
    <property type="evidence" value="ECO:0007669"/>
    <property type="project" value="UniProtKB-KW"/>
</dbReference>
<dbReference type="CDD" id="cd22533">
    <property type="entry name" value="KH-II_YlqC-like"/>
    <property type="match status" value="1"/>
</dbReference>
<gene>
    <name evidence="3" type="primary">khpA</name>
    <name evidence="4" type="ORF">GMA92_15160</name>
</gene>
<dbReference type="PROSITE" id="PS50084">
    <property type="entry name" value="KH_TYPE_1"/>
    <property type="match status" value="1"/>
</dbReference>
<comment type="function">
    <text evidence="3">A probable RNA chaperone. Forms a complex with KhpB which binds to cellular RNA and controls its expression. Plays a role in peptidoglycan (PG) homeostasis and cell length regulation.</text>
</comment>
<dbReference type="GO" id="GO:0003723">
    <property type="term" value="F:RNA binding"/>
    <property type="evidence" value="ECO:0007669"/>
    <property type="project" value="UniProtKB-UniRule"/>
</dbReference>
<dbReference type="GO" id="GO:0008360">
    <property type="term" value="P:regulation of cell shape"/>
    <property type="evidence" value="ECO:0007669"/>
    <property type="project" value="UniProtKB-KW"/>
</dbReference>
<proteinExistence type="inferred from homology"/>
<dbReference type="GO" id="GO:0005737">
    <property type="term" value="C:cytoplasm"/>
    <property type="evidence" value="ECO:0007669"/>
    <property type="project" value="UniProtKB-SubCell"/>
</dbReference>
<evidence type="ECO:0000256" key="1">
    <source>
        <dbReference type="ARBA" id="ARBA00022490"/>
    </source>
</evidence>
<keyword evidence="3" id="KW-0133">Cell shape</keyword>
<name>A0A6A8SKB2_9FIRM</name>
<sequence>MEASVNYISLIENLIRPLIQHQEDLRIKEFPSEDEYILFQVMVNKEDIGRVIGKQGKTANAIRTIAYAAGSKNRKKIRINIDSY</sequence>
<dbReference type="AlphaFoldDB" id="A0A6A8SKB2"/>
<comment type="subunit">
    <text evidence="3">Forms a complex with KhpB.</text>
</comment>
<dbReference type="Pfam" id="PF13083">
    <property type="entry name" value="KH_KhpA-B"/>
    <property type="match status" value="1"/>
</dbReference>
<dbReference type="HAMAP" id="MF_00088">
    <property type="entry name" value="KhpA"/>
    <property type="match status" value="1"/>
</dbReference>
<comment type="similarity">
    <text evidence="3">Belongs to the KhpA RNA-binding protein family.</text>
</comment>
<dbReference type="InterPro" id="IPR009019">
    <property type="entry name" value="KH_sf_prok-type"/>
</dbReference>
<organism evidence="4 5">
    <name type="scientific">Turicibacter sanguinis</name>
    <dbReference type="NCBI Taxonomy" id="154288"/>
    <lineage>
        <taxon>Bacteria</taxon>
        <taxon>Bacillati</taxon>
        <taxon>Bacillota</taxon>
        <taxon>Erysipelotrichia</taxon>
        <taxon>Erysipelotrichales</taxon>
        <taxon>Turicibacteraceae</taxon>
        <taxon>Turicibacter</taxon>
    </lineage>
</organism>
<evidence type="ECO:0000313" key="5">
    <source>
        <dbReference type="Proteomes" id="UP000487649"/>
    </source>
</evidence>
<dbReference type="GO" id="GO:0009252">
    <property type="term" value="P:peptidoglycan biosynthetic process"/>
    <property type="evidence" value="ECO:0007669"/>
    <property type="project" value="UniProtKB-UniRule"/>
</dbReference>
<dbReference type="InterPro" id="IPR015946">
    <property type="entry name" value="KH_dom-like_a/b"/>
</dbReference>
<comment type="caution">
    <text evidence="4">The sequence shown here is derived from an EMBL/GenBank/DDBJ whole genome shotgun (WGS) entry which is preliminary data.</text>
</comment>
<keyword evidence="3" id="KW-0961">Cell wall biogenesis/degradation</keyword>
<protein>
    <recommendedName>
        <fullName evidence="3">RNA-binding protein KhpA</fullName>
    </recommendedName>
    <alternativeName>
        <fullName evidence="3">KH-domain protein A</fullName>
    </alternativeName>
</protein>
<reference evidence="4 5" key="1">
    <citation type="journal article" date="2019" name="Nat. Med.">
        <title>A library of human gut bacterial isolates paired with longitudinal multiomics data enables mechanistic microbiome research.</title>
        <authorList>
            <person name="Poyet M."/>
            <person name="Groussin M."/>
            <person name="Gibbons S.M."/>
            <person name="Avila-Pacheco J."/>
            <person name="Jiang X."/>
            <person name="Kearney S.M."/>
            <person name="Perrotta A.R."/>
            <person name="Berdy B."/>
            <person name="Zhao S."/>
            <person name="Lieberman T.D."/>
            <person name="Swanson P.K."/>
            <person name="Smith M."/>
            <person name="Roesemann S."/>
            <person name="Alexander J.E."/>
            <person name="Rich S.A."/>
            <person name="Livny J."/>
            <person name="Vlamakis H."/>
            <person name="Clish C."/>
            <person name="Bullock K."/>
            <person name="Deik A."/>
            <person name="Scott J."/>
            <person name="Pierce K.A."/>
            <person name="Xavier R.J."/>
            <person name="Alm E.J."/>
        </authorList>
    </citation>
    <scope>NUCLEOTIDE SEQUENCE [LARGE SCALE GENOMIC DNA]</scope>
    <source>
        <strain evidence="4 5">BIOML-A198</strain>
    </source>
</reference>
<dbReference type="PANTHER" id="PTHR34654:SF1">
    <property type="entry name" value="RNA-BINDING PROTEIN KHPA"/>
    <property type="match status" value="1"/>
</dbReference>
<dbReference type="RefSeq" id="WP_006785294.1">
    <property type="nucleotide sequence ID" value="NZ_JBKXCR010000096.1"/>
</dbReference>
<keyword evidence="2 3" id="KW-0694">RNA-binding</keyword>
<dbReference type="OrthoDB" id="5911at2"/>
<dbReference type="InterPro" id="IPR020627">
    <property type="entry name" value="KhpA"/>
</dbReference>
<dbReference type="SUPFAM" id="SSF54814">
    <property type="entry name" value="Prokaryotic type KH domain (KH-domain type II)"/>
    <property type="match status" value="1"/>
</dbReference>
<dbReference type="EMBL" id="WMQE01000053">
    <property type="protein sequence ID" value="MTK22735.1"/>
    <property type="molecule type" value="Genomic_DNA"/>
</dbReference>
<dbReference type="Gene3D" id="3.30.300.20">
    <property type="match status" value="1"/>
</dbReference>